<gene>
    <name evidence="1" type="ORF">COW96_03315</name>
</gene>
<evidence type="ECO:0000313" key="1">
    <source>
        <dbReference type="EMBL" id="PIP64294.1"/>
    </source>
</evidence>
<organism evidence="1 2">
    <name type="scientific">Candidatus Roizmanbacteria bacterium CG22_combo_CG10-13_8_21_14_all_33_16</name>
    <dbReference type="NCBI Taxonomy" id="1974859"/>
    <lineage>
        <taxon>Bacteria</taxon>
        <taxon>Candidatus Roizmaniibacteriota</taxon>
    </lineage>
</organism>
<accession>A0A2H0C316</accession>
<dbReference type="AlphaFoldDB" id="A0A2H0C316"/>
<proteinExistence type="predicted"/>
<name>A0A2H0C316_9BACT</name>
<dbReference type="EMBL" id="PCTD01000149">
    <property type="protein sequence ID" value="PIP64294.1"/>
    <property type="molecule type" value="Genomic_DNA"/>
</dbReference>
<comment type="caution">
    <text evidence="1">The sequence shown here is derived from an EMBL/GenBank/DDBJ whole genome shotgun (WGS) entry which is preliminary data.</text>
</comment>
<evidence type="ECO:0000313" key="2">
    <source>
        <dbReference type="Proteomes" id="UP000230802"/>
    </source>
</evidence>
<sequence length="94" mass="9225">MIQLDTQTFFSAGIFLGVRKNTSIYGVGEGIGVGLGVGVGVSVGVGEGVGVGVGDGVGVGGLVVLGGFSLVESQFVFALIAKACPPLHKLFSGV</sequence>
<reference evidence="1 2" key="1">
    <citation type="submission" date="2017-09" db="EMBL/GenBank/DDBJ databases">
        <title>Depth-based differentiation of microbial function through sediment-hosted aquifers and enrichment of novel symbionts in the deep terrestrial subsurface.</title>
        <authorList>
            <person name="Probst A.J."/>
            <person name="Ladd B."/>
            <person name="Jarett J.K."/>
            <person name="Geller-Mcgrath D.E."/>
            <person name="Sieber C.M."/>
            <person name="Emerson J.B."/>
            <person name="Anantharaman K."/>
            <person name="Thomas B.C."/>
            <person name="Malmstrom R."/>
            <person name="Stieglmeier M."/>
            <person name="Klingl A."/>
            <person name="Woyke T."/>
            <person name="Ryan C.M."/>
            <person name="Banfield J.F."/>
        </authorList>
    </citation>
    <scope>NUCLEOTIDE SEQUENCE [LARGE SCALE GENOMIC DNA]</scope>
    <source>
        <strain evidence="1">CG22_combo_CG10-13_8_21_14_all_33_16</strain>
    </source>
</reference>
<protein>
    <submittedName>
        <fullName evidence="1">Uncharacterized protein</fullName>
    </submittedName>
</protein>
<dbReference type="Proteomes" id="UP000230802">
    <property type="component" value="Unassembled WGS sequence"/>
</dbReference>